<keyword evidence="2" id="KW-0472">Membrane</keyword>
<dbReference type="AlphaFoldDB" id="A0A9D4TLK9"/>
<evidence type="ECO:0000256" key="1">
    <source>
        <dbReference type="SAM" id="MobiDB-lite"/>
    </source>
</evidence>
<reference evidence="3" key="1">
    <citation type="journal article" date="2019" name="Plant J.">
        <title>Chlorella vulgaris genome assembly and annotation reveals the molecular basis for metabolic acclimation to high light conditions.</title>
        <authorList>
            <person name="Cecchin M."/>
            <person name="Marcolungo L."/>
            <person name="Rossato M."/>
            <person name="Girolomoni L."/>
            <person name="Cosentino E."/>
            <person name="Cuine S."/>
            <person name="Li-Beisson Y."/>
            <person name="Delledonne M."/>
            <person name="Ballottari M."/>
        </authorList>
    </citation>
    <scope>NUCLEOTIDE SEQUENCE</scope>
    <source>
        <strain evidence="3">211/11P</strain>
    </source>
</reference>
<dbReference type="EMBL" id="SIDB01000008">
    <property type="protein sequence ID" value="KAI3429236.1"/>
    <property type="molecule type" value="Genomic_DNA"/>
</dbReference>
<comment type="caution">
    <text evidence="3">The sequence shown here is derived from an EMBL/GenBank/DDBJ whole genome shotgun (WGS) entry which is preliminary data.</text>
</comment>
<feature type="transmembrane region" description="Helical" evidence="2">
    <location>
        <begin position="283"/>
        <end position="301"/>
    </location>
</feature>
<keyword evidence="2" id="KW-0812">Transmembrane</keyword>
<accession>A0A9D4TLK9</accession>
<feature type="transmembrane region" description="Helical" evidence="2">
    <location>
        <begin position="99"/>
        <end position="117"/>
    </location>
</feature>
<sequence length="360" mass="38890">MSSSAAPASYPPASERYGGGGGGGVLPPHPESEEAYEGRTLVGGLHIPGASVMYTILGVLQLAAGILFIIAPYKMTELFFRSMHLPHSHEAIDLLYEELWRLLGSSLFAGAITCYALKVGADRRLLADPTIQRLQLGLLWFALLAVVLHLVHLLFVKTLTLWGLLIGAAVMAPTLVLPSAHLGLSGGFAYTTESLSTCLGNLFAPRRFTIPVLLYSLLTVLFTVAGLAYIILPKLTLKWVIGYHTGKPAAFLWQWVGAALLFLFPAITYTLQERALQGRLAQTIPKVLNVGLLVASLFQFLELGSLLVDGGVHRRVLLPFLFAHWLLVLLASIIGLSSSPHHPAPVYEYEPLAAERAGAV</sequence>
<proteinExistence type="predicted"/>
<feature type="transmembrane region" description="Helical" evidence="2">
    <location>
        <begin position="316"/>
        <end position="336"/>
    </location>
</feature>
<organism evidence="3 4">
    <name type="scientific">Chlorella vulgaris</name>
    <name type="common">Green alga</name>
    <dbReference type="NCBI Taxonomy" id="3077"/>
    <lineage>
        <taxon>Eukaryota</taxon>
        <taxon>Viridiplantae</taxon>
        <taxon>Chlorophyta</taxon>
        <taxon>core chlorophytes</taxon>
        <taxon>Trebouxiophyceae</taxon>
        <taxon>Chlorellales</taxon>
        <taxon>Chlorellaceae</taxon>
        <taxon>Chlorella clade</taxon>
        <taxon>Chlorella</taxon>
    </lineage>
</organism>
<name>A0A9D4TLK9_CHLVU</name>
<feature type="compositionally biased region" description="Low complexity" evidence="1">
    <location>
        <begin position="1"/>
        <end position="14"/>
    </location>
</feature>
<evidence type="ECO:0000313" key="3">
    <source>
        <dbReference type="EMBL" id="KAI3429236.1"/>
    </source>
</evidence>
<feature type="transmembrane region" description="Helical" evidence="2">
    <location>
        <begin position="52"/>
        <end position="73"/>
    </location>
</feature>
<protein>
    <submittedName>
        <fullName evidence="3">Uncharacterized protein</fullName>
    </submittedName>
</protein>
<feature type="transmembrane region" description="Helical" evidence="2">
    <location>
        <begin position="212"/>
        <end position="232"/>
    </location>
</feature>
<feature type="transmembrane region" description="Helical" evidence="2">
    <location>
        <begin position="252"/>
        <end position="271"/>
    </location>
</feature>
<dbReference type="Proteomes" id="UP001055712">
    <property type="component" value="Unassembled WGS sequence"/>
</dbReference>
<gene>
    <name evidence="3" type="ORF">D9Q98_005335</name>
</gene>
<reference evidence="3" key="2">
    <citation type="submission" date="2020-11" db="EMBL/GenBank/DDBJ databases">
        <authorList>
            <person name="Cecchin M."/>
            <person name="Marcolungo L."/>
            <person name="Rossato M."/>
            <person name="Girolomoni L."/>
            <person name="Cosentino E."/>
            <person name="Cuine S."/>
            <person name="Li-Beisson Y."/>
            <person name="Delledonne M."/>
            <person name="Ballottari M."/>
        </authorList>
    </citation>
    <scope>NUCLEOTIDE SEQUENCE</scope>
    <source>
        <strain evidence="3">211/11P</strain>
        <tissue evidence="3">Whole cell</tissue>
    </source>
</reference>
<feature type="transmembrane region" description="Helical" evidence="2">
    <location>
        <begin position="138"/>
        <end position="155"/>
    </location>
</feature>
<keyword evidence="2" id="KW-1133">Transmembrane helix</keyword>
<feature type="transmembrane region" description="Helical" evidence="2">
    <location>
        <begin position="161"/>
        <end position="191"/>
    </location>
</feature>
<keyword evidence="4" id="KW-1185">Reference proteome</keyword>
<evidence type="ECO:0000313" key="4">
    <source>
        <dbReference type="Proteomes" id="UP001055712"/>
    </source>
</evidence>
<dbReference type="OrthoDB" id="513664at2759"/>
<feature type="region of interest" description="Disordered" evidence="1">
    <location>
        <begin position="1"/>
        <end position="30"/>
    </location>
</feature>
<evidence type="ECO:0000256" key="2">
    <source>
        <dbReference type="SAM" id="Phobius"/>
    </source>
</evidence>